<feature type="binding site" evidence="9">
    <location>
        <position position="387"/>
    </location>
    <ligand>
        <name>Mg(2+)</name>
        <dbReference type="ChEBI" id="CHEBI:18420"/>
    </ligand>
</feature>
<evidence type="ECO:0000256" key="7">
    <source>
        <dbReference type="ARBA" id="ARBA00022842"/>
    </source>
</evidence>
<dbReference type="OrthoDB" id="7392499at2759"/>
<organism evidence="14 15">
    <name type="scientific">Coemansia javaensis</name>
    <dbReference type="NCBI Taxonomy" id="2761396"/>
    <lineage>
        <taxon>Eukaryota</taxon>
        <taxon>Fungi</taxon>
        <taxon>Fungi incertae sedis</taxon>
        <taxon>Zoopagomycota</taxon>
        <taxon>Kickxellomycotina</taxon>
        <taxon>Kickxellomycetes</taxon>
        <taxon>Kickxellales</taxon>
        <taxon>Kickxellaceae</taxon>
        <taxon>Coemansia</taxon>
    </lineage>
</organism>
<feature type="binding site" evidence="9">
    <location>
        <position position="232"/>
    </location>
    <ligand>
        <name>Mg(2+)</name>
        <dbReference type="ChEBI" id="CHEBI:18420"/>
    </ligand>
</feature>
<keyword evidence="4 9" id="KW-0479">Metal-binding</keyword>
<dbReference type="SUPFAM" id="SSF53649">
    <property type="entry name" value="Alkaline phosphatase-like"/>
    <property type="match status" value="1"/>
</dbReference>
<keyword evidence="15" id="KW-1185">Reference proteome</keyword>
<evidence type="ECO:0000256" key="12">
    <source>
        <dbReference type="SAM" id="MobiDB-lite"/>
    </source>
</evidence>
<feature type="compositionally biased region" description="Basic and acidic residues" evidence="12">
    <location>
        <begin position="22"/>
        <end position="37"/>
    </location>
</feature>
<dbReference type="GO" id="GO:0000329">
    <property type="term" value="C:fungal-type vacuole membrane"/>
    <property type="evidence" value="ECO:0007669"/>
    <property type="project" value="TreeGrafter"/>
</dbReference>
<feature type="transmembrane region" description="Helical" evidence="13">
    <location>
        <begin position="90"/>
        <end position="110"/>
    </location>
</feature>
<dbReference type="CDD" id="cd16012">
    <property type="entry name" value="ALP"/>
    <property type="match status" value="1"/>
</dbReference>
<dbReference type="Gene3D" id="1.10.60.40">
    <property type="match status" value="1"/>
</dbReference>
<dbReference type="InterPro" id="IPR001952">
    <property type="entry name" value="Alkaline_phosphatase"/>
</dbReference>
<evidence type="ECO:0000256" key="4">
    <source>
        <dbReference type="ARBA" id="ARBA00022723"/>
    </source>
</evidence>
<name>A0A9W8HHJ9_9FUNG</name>
<feature type="binding site" evidence="9">
    <location>
        <position position="130"/>
    </location>
    <ligand>
        <name>Zn(2+)</name>
        <dbReference type="ChEBI" id="CHEBI:29105"/>
        <label>2</label>
    </ligand>
</feature>
<keyword evidence="3" id="KW-0597">Phosphoprotein</keyword>
<feature type="active site" description="Phosphoserine intermediate" evidence="8">
    <location>
        <position position="178"/>
    </location>
</feature>
<dbReference type="EMBL" id="JANBUL010000005">
    <property type="protein sequence ID" value="KAJ2786006.1"/>
    <property type="molecule type" value="Genomic_DNA"/>
</dbReference>
<evidence type="ECO:0000256" key="8">
    <source>
        <dbReference type="PIRSR" id="PIRSR601952-1"/>
    </source>
</evidence>
<keyword evidence="13" id="KW-1133">Transmembrane helix</keyword>
<dbReference type="PANTHER" id="PTHR11596">
    <property type="entry name" value="ALKALINE PHOSPHATASE"/>
    <property type="match status" value="1"/>
</dbReference>
<keyword evidence="5 11" id="KW-0378">Hydrolase</keyword>
<keyword evidence="7 9" id="KW-0460">Magnesium</keyword>
<keyword evidence="13" id="KW-0812">Transmembrane</keyword>
<dbReference type="SMART" id="SM00098">
    <property type="entry name" value="alkPPc"/>
    <property type="match status" value="1"/>
</dbReference>
<feature type="binding site" evidence="9">
    <location>
        <position position="434"/>
    </location>
    <ligand>
        <name>Zn(2+)</name>
        <dbReference type="ChEBI" id="CHEBI:29105"/>
        <label>1</label>
    </ligand>
</feature>
<dbReference type="EC" id="3.1.3.1" evidence="2 11"/>
<dbReference type="AlphaFoldDB" id="A0A9W8HHJ9"/>
<feature type="binding site" evidence="9">
    <location>
        <position position="541"/>
    </location>
    <ligand>
        <name>Zn(2+)</name>
        <dbReference type="ChEBI" id="CHEBI:29105"/>
        <label>2</label>
    </ligand>
</feature>
<evidence type="ECO:0000256" key="10">
    <source>
        <dbReference type="RuleBase" id="RU003946"/>
    </source>
</evidence>
<dbReference type="Proteomes" id="UP001140217">
    <property type="component" value="Unassembled WGS sequence"/>
</dbReference>
<feature type="binding site" evidence="9">
    <location>
        <position position="392"/>
    </location>
    <ligand>
        <name>Zn(2+)</name>
        <dbReference type="ChEBI" id="CHEBI:29105"/>
        <label>2</label>
    </ligand>
</feature>
<dbReference type="PANTHER" id="PTHR11596:SF5">
    <property type="entry name" value="ALKALINE PHOSPHATASE"/>
    <property type="match status" value="1"/>
</dbReference>
<comment type="similarity">
    <text evidence="1 10">Belongs to the alkaline phosphatase family.</text>
</comment>
<dbReference type="PRINTS" id="PR00113">
    <property type="entry name" value="ALKPHPHTASE"/>
</dbReference>
<dbReference type="InterPro" id="IPR018299">
    <property type="entry name" value="Alkaline_phosphatase_AS"/>
</dbReference>
<evidence type="ECO:0000256" key="1">
    <source>
        <dbReference type="ARBA" id="ARBA00005984"/>
    </source>
</evidence>
<feature type="binding site" evidence="9">
    <location>
        <position position="130"/>
    </location>
    <ligand>
        <name>Mg(2+)</name>
        <dbReference type="ChEBI" id="CHEBI:18420"/>
    </ligand>
</feature>
<dbReference type="PROSITE" id="PS00123">
    <property type="entry name" value="ALKALINE_PHOSPHATASE"/>
    <property type="match status" value="1"/>
</dbReference>
<proteinExistence type="inferred from homology"/>
<feature type="binding site" evidence="9">
    <location>
        <position position="230"/>
    </location>
    <ligand>
        <name>Mg(2+)</name>
        <dbReference type="ChEBI" id="CHEBI:18420"/>
    </ligand>
</feature>
<evidence type="ECO:0000313" key="14">
    <source>
        <dbReference type="EMBL" id="KAJ2786006.1"/>
    </source>
</evidence>
<feature type="region of interest" description="Disordered" evidence="12">
    <location>
        <begin position="15"/>
        <end position="39"/>
    </location>
</feature>
<dbReference type="GO" id="GO:0004035">
    <property type="term" value="F:alkaline phosphatase activity"/>
    <property type="evidence" value="ECO:0007669"/>
    <property type="project" value="UniProtKB-EC"/>
</dbReference>
<evidence type="ECO:0000256" key="5">
    <source>
        <dbReference type="ARBA" id="ARBA00022801"/>
    </source>
</evidence>
<dbReference type="Gene3D" id="3.40.720.10">
    <property type="entry name" value="Alkaline Phosphatase, subunit A"/>
    <property type="match status" value="1"/>
</dbReference>
<feature type="binding site" evidence="9">
    <location>
        <position position="435"/>
    </location>
    <ligand>
        <name>Zn(2+)</name>
        <dbReference type="ChEBI" id="CHEBI:29105"/>
        <label>2</label>
    </ligand>
</feature>
<sequence length="616" mass="66080">MPLSLSEKAMAQARAPYSALPESEHARLRGDGHRTSEDGDVEDNLFDGAAHHGATLEVADDDTLYYGVALGRRRRRHCPRNCQIRKGRGFWITVVCLVVVSVVGAFWLYLNGISWLQRSRKRNVIVMISDGFGPASETMARNYVQQTRGLPVGYQSPLDEILVGSSRTRSSSSLITDSAAGATAFSCALKTYNGAIGVRPDGTPCGTVLEAAKRQRNMATGLVVTSRITHATPAAFSAHTASRDMEDLIAEYQIGNYSLGPVVDLMLGGGRCHFEPGAAHGGPGCRLDGRDLLAEARGAGFRTLGTRAEFDALDPRGSAGGGGSGGGGPGPRLLPLLGTFAPSHMDYEIDRDPAQQPSLAEMTRKALAVLDAATGAADSGGFFLVVEGSRIDMAAHTNDPAAHVRDIIAYWDAVAAAREFVDAHPDTVLISVSDHETGGFSVAKQLGAAYPEYVWRPEALAGATHSIEHISLQLLPGPADAGERYALVRDTVFPRWLGIANATHDEILAVARETADSVRLRQLLSTAISDRAMVGWATHGHSAVDVNLYAYGRDADQLRGNHENTDIGAFVERVLGLDLAAVTSDIKHERTRQDTAPAKDAWLGRRYQYRDLDAQH</sequence>
<evidence type="ECO:0000256" key="11">
    <source>
        <dbReference type="RuleBase" id="RU003947"/>
    </source>
</evidence>
<dbReference type="InterPro" id="IPR017850">
    <property type="entry name" value="Alkaline_phosphatase_core_sf"/>
</dbReference>
<evidence type="ECO:0000256" key="6">
    <source>
        <dbReference type="ARBA" id="ARBA00022833"/>
    </source>
</evidence>
<keyword evidence="13" id="KW-0472">Membrane</keyword>
<gene>
    <name evidence="14" type="primary">PHO8_1</name>
    <name evidence="14" type="ORF">H4R18_000221</name>
</gene>
<keyword evidence="6 9" id="KW-0862">Zinc</keyword>
<evidence type="ECO:0000313" key="15">
    <source>
        <dbReference type="Proteomes" id="UP001140217"/>
    </source>
</evidence>
<dbReference type="Pfam" id="PF00245">
    <property type="entry name" value="Alk_phosphatase"/>
    <property type="match status" value="1"/>
</dbReference>
<evidence type="ECO:0000256" key="9">
    <source>
        <dbReference type="PIRSR" id="PIRSR601952-2"/>
    </source>
</evidence>
<protein>
    <recommendedName>
        <fullName evidence="2 11">Alkaline phosphatase</fullName>
        <ecNumber evidence="2 11">3.1.3.1</ecNumber>
    </recommendedName>
</protein>
<evidence type="ECO:0000256" key="13">
    <source>
        <dbReference type="SAM" id="Phobius"/>
    </source>
</evidence>
<reference evidence="14" key="1">
    <citation type="submission" date="2022-07" db="EMBL/GenBank/DDBJ databases">
        <title>Phylogenomic reconstructions and comparative analyses of Kickxellomycotina fungi.</title>
        <authorList>
            <person name="Reynolds N.K."/>
            <person name="Stajich J.E."/>
            <person name="Barry K."/>
            <person name="Grigoriev I.V."/>
            <person name="Crous P."/>
            <person name="Smith M.E."/>
        </authorList>
    </citation>
    <scope>NUCLEOTIDE SEQUENCE</scope>
    <source>
        <strain evidence="14">NBRC 105414</strain>
    </source>
</reference>
<comment type="cofactor">
    <cofactor evidence="9">
        <name>Zn(2+)</name>
        <dbReference type="ChEBI" id="CHEBI:29105"/>
    </cofactor>
    <text evidence="9">Binds 2 Zn(2+) ions.</text>
</comment>
<evidence type="ECO:0000256" key="2">
    <source>
        <dbReference type="ARBA" id="ARBA00012647"/>
    </source>
</evidence>
<feature type="binding site" evidence="9">
    <location>
        <position position="396"/>
    </location>
    <ligand>
        <name>Zn(2+)</name>
        <dbReference type="ChEBI" id="CHEBI:29105"/>
        <label>2</label>
    </ligand>
</feature>
<dbReference type="GO" id="GO:0046872">
    <property type="term" value="F:metal ion binding"/>
    <property type="evidence" value="ECO:0007669"/>
    <property type="project" value="UniProtKB-KW"/>
</dbReference>
<evidence type="ECO:0000256" key="3">
    <source>
        <dbReference type="ARBA" id="ARBA00022553"/>
    </source>
</evidence>
<comment type="cofactor">
    <cofactor evidence="9">
        <name>Mg(2+)</name>
        <dbReference type="ChEBI" id="CHEBI:18420"/>
    </cofactor>
    <text evidence="9">Binds 1 Mg(2+) ion.</text>
</comment>
<accession>A0A9W8HHJ9</accession>
<comment type="caution">
    <text evidence="14">The sequence shown here is derived from an EMBL/GenBank/DDBJ whole genome shotgun (WGS) entry which is preliminary data.</text>
</comment>
<comment type="catalytic activity">
    <reaction evidence="11">
        <text>a phosphate monoester + H2O = an alcohol + phosphate</text>
        <dbReference type="Rhea" id="RHEA:15017"/>
        <dbReference type="ChEBI" id="CHEBI:15377"/>
        <dbReference type="ChEBI" id="CHEBI:30879"/>
        <dbReference type="ChEBI" id="CHEBI:43474"/>
        <dbReference type="ChEBI" id="CHEBI:67140"/>
        <dbReference type="EC" id="3.1.3.1"/>
    </reaction>
</comment>